<accession>A0A4S1XHE7</accession>
<comment type="caution">
    <text evidence="2">The sequence shown here is derived from an EMBL/GenBank/DDBJ whole genome shotgun (WGS) entry which is preliminary data.</text>
</comment>
<protein>
    <submittedName>
        <fullName evidence="2">N-acetyltransferase</fullName>
    </submittedName>
</protein>
<keyword evidence="2" id="KW-0808">Transferase</keyword>
<reference evidence="2 3" key="1">
    <citation type="submission" date="2019-04" db="EMBL/GenBank/DDBJ databases">
        <title>Sphingomonas psychrotolerans sp. nov., isolated from soil in the Tianshan Mountains, Xinjiang, China.</title>
        <authorList>
            <person name="Luo Y."/>
            <person name="Sheng H."/>
        </authorList>
    </citation>
    <scope>NUCLEOTIDE SEQUENCE [LARGE SCALE GENOMIC DNA]</scope>
    <source>
        <strain evidence="2 3">ZFGT-11</strain>
    </source>
</reference>
<dbReference type="InterPro" id="IPR016181">
    <property type="entry name" value="Acyl_CoA_acyltransferase"/>
</dbReference>
<gene>
    <name evidence="2" type="ORF">E5A73_02925</name>
</gene>
<dbReference type="GO" id="GO:0016747">
    <property type="term" value="F:acyltransferase activity, transferring groups other than amino-acyl groups"/>
    <property type="evidence" value="ECO:0007669"/>
    <property type="project" value="InterPro"/>
</dbReference>
<dbReference type="InterPro" id="IPR000182">
    <property type="entry name" value="GNAT_dom"/>
</dbReference>
<dbReference type="PANTHER" id="PTHR43792">
    <property type="entry name" value="GNAT FAMILY, PUTATIVE (AFU_ORTHOLOGUE AFUA_3G00765)-RELATED-RELATED"/>
    <property type="match status" value="1"/>
</dbReference>
<dbReference type="Pfam" id="PF13302">
    <property type="entry name" value="Acetyltransf_3"/>
    <property type="match status" value="1"/>
</dbReference>
<evidence type="ECO:0000259" key="1">
    <source>
        <dbReference type="PROSITE" id="PS51186"/>
    </source>
</evidence>
<dbReference type="Gene3D" id="3.40.630.30">
    <property type="match status" value="1"/>
</dbReference>
<name>A0A4S1XHE7_9SPHN</name>
<dbReference type="RefSeq" id="WP_135962274.1">
    <property type="nucleotide sequence ID" value="NZ_SRXT01000001.1"/>
</dbReference>
<dbReference type="AlphaFoldDB" id="A0A4S1XHE7"/>
<dbReference type="PROSITE" id="PS51186">
    <property type="entry name" value="GNAT"/>
    <property type="match status" value="1"/>
</dbReference>
<organism evidence="2 3">
    <name type="scientific">Sphingomonas gei</name>
    <dbReference type="NCBI Taxonomy" id="1395960"/>
    <lineage>
        <taxon>Bacteria</taxon>
        <taxon>Pseudomonadati</taxon>
        <taxon>Pseudomonadota</taxon>
        <taxon>Alphaproteobacteria</taxon>
        <taxon>Sphingomonadales</taxon>
        <taxon>Sphingomonadaceae</taxon>
        <taxon>Sphingomonas</taxon>
    </lineage>
</organism>
<dbReference type="PANTHER" id="PTHR43792:SF1">
    <property type="entry name" value="N-ACETYLTRANSFERASE DOMAIN-CONTAINING PROTEIN"/>
    <property type="match status" value="1"/>
</dbReference>
<dbReference type="InterPro" id="IPR051531">
    <property type="entry name" value="N-acetyltransferase"/>
</dbReference>
<proteinExistence type="predicted"/>
<feature type="domain" description="N-acetyltransferase" evidence="1">
    <location>
        <begin position="7"/>
        <end position="174"/>
    </location>
</feature>
<dbReference type="SUPFAM" id="SSF55729">
    <property type="entry name" value="Acyl-CoA N-acyltransferases (Nat)"/>
    <property type="match status" value="1"/>
</dbReference>
<keyword evidence="3" id="KW-1185">Reference proteome</keyword>
<evidence type="ECO:0000313" key="2">
    <source>
        <dbReference type="EMBL" id="TGX56074.1"/>
    </source>
</evidence>
<dbReference type="Proteomes" id="UP000306147">
    <property type="component" value="Unassembled WGS sequence"/>
</dbReference>
<dbReference type="OrthoDB" id="6293260at2"/>
<dbReference type="EMBL" id="SRXT01000001">
    <property type="protein sequence ID" value="TGX56074.1"/>
    <property type="molecule type" value="Genomic_DNA"/>
</dbReference>
<sequence length="179" mass="20244">MIETERLILRGWRDSDRTPFHAMGQDERVMATLGPLLWRDETDALIDRVQRLLDANGYTFWAIERRADGAFLGFCGLKPGAEDTPIEGEIEIGWRLAHEYWGQGYAREAAQASLDWGWANLDVAGIAAITSVDNVRSSGLMERLGMVRAPEDDFDHPRAVERLRPHVTYRIARPVVKPA</sequence>
<evidence type="ECO:0000313" key="3">
    <source>
        <dbReference type="Proteomes" id="UP000306147"/>
    </source>
</evidence>